<gene>
    <name evidence="2" type="ORF">SAMN04489765_1741</name>
</gene>
<keyword evidence="1" id="KW-0812">Transmembrane</keyword>
<sequence>MWELLRAAPKWRVPLVVAGGLLIVLGFVAMFIDSIAAIVGVITGSRAANFGLLLDVVPGLVLPIWFYTQRWLFFGFGVVLLFWRSRKLGAVDDQDGGPAAT</sequence>
<feature type="transmembrane region" description="Helical" evidence="1">
    <location>
        <begin position="64"/>
        <end position="83"/>
    </location>
</feature>
<dbReference type="Proteomes" id="UP000183053">
    <property type="component" value="Unassembled WGS sequence"/>
</dbReference>
<name>A0A1H1DI34_9ACTN</name>
<accession>A0A1H1DI34</accession>
<organism evidence="2 3">
    <name type="scientific">Tsukamurella pulmonis</name>
    <dbReference type="NCBI Taxonomy" id="47312"/>
    <lineage>
        <taxon>Bacteria</taxon>
        <taxon>Bacillati</taxon>
        <taxon>Actinomycetota</taxon>
        <taxon>Actinomycetes</taxon>
        <taxon>Mycobacteriales</taxon>
        <taxon>Tsukamurellaceae</taxon>
        <taxon>Tsukamurella</taxon>
    </lineage>
</organism>
<proteinExistence type="predicted"/>
<dbReference type="AlphaFoldDB" id="A0A1H1DI34"/>
<evidence type="ECO:0000313" key="3">
    <source>
        <dbReference type="Proteomes" id="UP000183053"/>
    </source>
</evidence>
<keyword evidence="1" id="KW-1133">Transmembrane helix</keyword>
<keyword evidence="1" id="KW-0472">Membrane</keyword>
<evidence type="ECO:0000313" key="2">
    <source>
        <dbReference type="EMBL" id="SDQ76165.1"/>
    </source>
</evidence>
<evidence type="ECO:0000256" key="1">
    <source>
        <dbReference type="SAM" id="Phobius"/>
    </source>
</evidence>
<keyword evidence="3" id="KW-1185">Reference proteome</keyword>
<protein>
    <submittedName>
        <fullName evidence="2">Uncharacterized protein</fullName>
    </submittedName>
</protein>
<reference evidence="3" key="1">
    <citation type="submission" date="2016-10" db="EMBL/GenBank/DDBJ databases">
        <authorList>
            <person name="Varghese N."/>
            <person name="Submissions S."/>
        </authorList>
    </citation>
    <scope>NUCLEOTIDE SEQUENCE [LARGE SCALE GENOMIC DNA]</scope>
    <source>
        <strain evidence="3">DSM 44142</strain>
    </source>
</reference>
<feature type="transmembrane region" description="Helical" evidence="1">
    <location>
        <begin position="21"/>
        <end position="44"/>
    </location>
</feature>
<dbReference type="EMBL" id="FNLF01000002">
    <property type="protein sequence ID" value="SDQ76165.1"/>
    <property type="molecule type" value="Genomic_DNA"/>
</dbReference>